<dbReference type="Gramene" id="GBG70359">
    <property type="protein sequence ID" value="GBG70359"/>
    <property type="gene ID" value="CBR_g6487"/>
</dbReference>
<dbReference type="GO" id="GO:0008270">
    <property type="term" value="F:zinc ion binding"/>
    <property type="evidence" value="ECO:0007669"/>
    <property type="project" value="UniProtKB-KW"/>
</dbReference>
<evidence type="ECO:0000313" key="6">
    <source>
        <dbReference type="Proteomes" id="UP000265515"/>
    </source>
</evidence>
<dbReference type="GO" id="GO:0003676">
    <property type="term" value="F:nucleic acid binding"/>
    <property type="evidence" value="ECO:0007669"/>
    <property type="project" value="InterPro"/>
</dbReference>
<keyword evidence="3" id="KW-0472">Membrane</keyword>
<reference evidence="5 6" key="1">
    <citation type="journal article" date="2018" name="Cell">
        <title>The Chara Genome: Secondary Complexity and Implications for Plant Terrestrialization.</title>
        <authorList>
            <person name="Nishiyama T."/>
            <person name="Sakayama H."/>
            <person name="Vries J.D."/>
            <person name="Buschmann H."/>
            <person name="Saint-Marcoux D."/>
            <person name="Ullrich K.K."/>
            <person name="Haas F.B."/>
            <person name="Vanderstraeten L."/>
            <person name="Becker D."/>
            <person name="Lang D."/>
            <person name="Vosolsobe S."/>
            <person name="Rombauts S."/>
            <person name="Wilhelmsson P.K.I."/>
            <person name="Janitza P."/>
            <person name="Kern R."/>
            <person name="Heyl A."/>
            <person name="Rumpler F."/>
            <person name="Villalobos L.I.A.C."/>
            <person name="Clay J.M."/>
            <person name="Skokan R."/>
            <person name="Toyoda A."/>
            <person name="Suzuki Y."/>
            <person name="Kagoshima H."/>
            <person name="Schijlen E."/>
            <person name="Tajeshwar N."/>
            <person name="Catarino B."/>
            <person name="Hetherington A.J."/>
            <person name="Saltykova A."/>
            <person name="Bonnot C."/>
            <person name="Breuninger H."/>
            <person name="Symeonidi A."/>
            <person name="Radhakrishnan G.V."/>
            <person name="Van Nieuwerburgh F."/>
            <person name="Deforce D."/>
            <person name="Chang C."/>
            <person name="Karol K.G."/>
            <person name="Hedrich R."/>
            <person name="Ulvskov P."/>
            <person name="Glockner G."/>
            <person name="Delwiche C.F."/>
            <person name="Petrasek J."/>
            <person name="Van de Peer Y."/>
            <person name="Friml J."/>
            <person name="Beilby M."/>
            <person name="Dolan L."/>
            <person name="Kohara Y."/>
            <person name="Sugano S."/>
            <person name="Fujiyama A."/>
            <person name="Delaux P.-M."/>
            <person name="Quint M."/>
            <person name="TheiBen G."/>
            <person name="Hagemann M."/>
            <person name="Harholt J."/>
            <person name="Dunand C."/>
            <person name="Zachgo S."/>
            <person name="Langdale J."/>
            <person name="Maumus F."/>
            <person name="Straeten D.V.D."/>
            <person name="Gould S.B."/>
            <person name="Rensing S.A."/>
        </authorList>
    </citation>
    <scope>NUCLEOTIDE SEQUENCE [LARGE SCALE GENOMIC DNA]</scope>
    <source>
        <strain evidence="5 6">S276</strain>
    </source>
</reference>
<keyword evidence="3" id="KW-1133">Transmembrane helix</keyword>
<dbReference type="PROSITE" id="PS50158">
    <property type="entry name" value="ZF_CCHC"/>
    <property type="match status" value="1"/>
</dbReference>
<keyword evidence="3" id="KW-0812">Transmembrane</keyword>
<dbReference type="Proteomes" id="UP000265515">
    <property type="component" value="Unassembled WGS sequence"/>
</dbReference>
<feature type="region of interest" description="Disordered" evidence="2">
    <location>
        <begin position="222"/>
        <end position="285"/>
    </location>
</feature>
<feature type="region of interest" description="Disordered" evidence="2">
    <location>
        <begin position="529"/>
        <end position="551"/>
    </location>
</feature>
<feature type="region of interest" description="Disordered" evidence="2">
    <location>
        <begin position="143"/>
        <end position="166"/>
    </location>
</feature>
<evidence type="ECO:0000256" key="3">
    <source>
        <dbReference type="SAM" id="Phobius"/>
    </source>
</evidence>
<feature type="compositionally biased region" description="Basic and acidic residues" evidence="2">
    <location>
        <begin position="143"/>
        <end position="161"/>
    </location>
</feature>
<feature type="transmembrane region" description="Helical" evidence="3">
    <location>
        <begin position="560"/>
        <end position="578"/>
    </location>
</feature>
<dbReference type="EMBL" id="BFEA01000129">
    <property type="protein sequence ID" value="GBG70359.1"/>
    <property type="molecule type" value="Genomic_DNA"/>
</dbReference>
<keyword evidence="6" id="KW-1185">Reference proteome</keyword>
<protein>
    <recommendedName>
        <fullName evidence="4">CCHC-type domain-containing protein</fullName>
    </recommendedName>
</protein>
<keyword evidence="1" id="KW-0863">Zinc-finger</keyword>
<sequence>MSNRRDDDGKDYERQGYPRRSNDRRNFDRSETRRDDYGGADDRGRDRHFRRSPPRCFACHERGHYANQCKRRWLAADYRPSTSPDPRRGRSVSPVPDHAQQRPSPSIDPAVQNQIQELSKSLATITTFVETEMAKKAEEERLRLEAEETRKKEAADRAAREKKARKKMEKARKEEERLAEMDKKMQMHLALRTRTFLDRIETNLGPAMKLAEQLKGKKKVVYASDQGTSSGPESSGSETKLIRSKMKKLSITEKRKRGPEPQFEDSPSMLTPAKRTPKGPKAKATKMKMKMKVVGKLAAFVCLLSLSLLAGSDAMSEASWVSEIGKRDEEGAEVDGDGGGGGVCAFGNLDFRGIEDSCGGALASSSPIMGRGGGGGGAAAMVVSARCCMHLEASMTAVLVRNRFNPKCVALFSHELRKRGYAELLGHFDRICGEGSHRVLEGPAGGANGIPEPPAAQSAVPSRSPSSSYQSTVLPFPEPSSRSRLTPTIISSASEPILSVSQPSILSASKPILSASASAPILSSYRPPVSRAVSSNSETGGHGPIKAPPSSSGSMKLTPFVLRMVFAVIGVAALLSLGK</sequence>
<evidence type="ECO:0000259" key="4">
    <source>
        <dbReference type="PROSITE" id="PS50158"/>
    </source>
</evidence>
<feature type="region of interest" description="Disordered" evidence="2">
    <location>
        <begin position="1"/>
        <end position="56"/>
    </location>
</feature>
<feature type="domain" description="CCHC-type" evidence="4">
    <location>
        <begin position="55"/>
        <end position="71"/>
    </location>
</feature>
<comment type="caution">
    <text evidence="5">The sequence shown here is derived from an EMBL/GenBank/DDBJ whole genome shotgun (WGS) entry which is preliminary data.</text>
</comment>
<organism evidence="5 6">
    <name type="scientific">Chara braunii</name>
    <name type="common">Braun's stonewort</name>
    <dbReference type="NCBI Taxonomy" id="69332"/>
    <lineage>
        <taxon>Eukaryota</taxon>
        <taxon>Viridiplantae</taxon>
        <taxon>Streptophyta</taxon>
        <taxon>Charophyceae</taxon>
        <taxon>Charales</taxon>
        <taxon>Characeae</taxon>
        <taxon>Chara</taxon>
    </lineage>
</organism>
<dbReference type="SUPFAM" id="SSF57756">
    <property type="entry name" value="Retrovirus zinc finger-like domains"/>
    <property type="match status" value="1"/>
</dbReference>
<feature type="compositionally biased region" description="Basic residues" evidence="2">
    <location>
        <begin position="275"/>
        <end position="285"/>
    </location>
</feature>
<evidence type="ECO:0000313" key="5">
    <source>
        <dbReference type="EMBL" id="GBG70359.1"/>
    </source>
</evidence>
<name>A0A388KJZ8_CHABU</name>
<evidence type="ECO:0000256" key="1">
    <source>
        <dbReference type="PROSITE-ProRule" id="PRU00047"/>
    </source>
</evidence>
<feature type="region of interest" description="Disordered" evidence="2">
    <location>
        <begin position="70"/>
        <end position="108"/>
    </location>
</feature>
<accession>A0A388KJZ8</accession>
<keyword evidence="1" id="KW-0479">Metal-binding</keyword>
<dbReference type="InterPro" id="IPR001878">
    <property type="entry name" value="Znf_CCHC"/>
</dbReference>
<dbReference type="InterPro" id="IPR036875">
    <property type="entry name" value="Znf_CCHC_sf"/>
</dbReference>
<feature type="compositionally biased region" description="Low complexity" evidence="2">
    <location>
        <begin position="227"/>
        <end position="239"/>
    </location>
</feature>
<feature type="region of interest" description="Disordered" evidence="2">
    <location>
        <begin position="443"/>
        <end position="483"/>
    </location>
</feature>
<feature type="compositionally biased region" description="Basic and acidic residues" evidence="2">
    <location>
        <begin position="1"/>
        <end position="45"/>
    </location>
</feature>
<feature type="compositionally biased region" description="Low complexity" evidence="2">
    <location>
        <begin position="455"/>
        <end position="471"/>
    </location>
</feature>
<dbReference type="AlphaFoldDB" id="A0A388KJZ8"/>
<evidence type="ECO:0000256" key="2">
    <source>
        <dbReference type="SAM" id="MobiDB-lite"/>
    </source>
</evidence>
<gene>
    <name evidence="5" type="ORF">CBR_g6487</name>
</gene>
<keyword evidence="1" id="KW-0862">Zinc</keyword>
<proteinExistence type="predicted"/>